<keyword evidence="7" id="KW-0472">Membrane</keyword>
<keyword evidence="2" id="KW-0004">4Fe-4S</keyword>
<keyword evidence="7" id="KW-0812">Transmembrane</keyword>
<dbReference type="GO" id="GO:0005886">
    <property type="term" value="C:plasma membrane"/>
    <property type="evidence" value="ECO:0007669"/>
    <property type="project" value="TreeGrafter"/>
</dbReference>
<dbReference type="InterPro" id="IPR017900">
    <property type="entry name" value="4Fe4S_Fe_S_CS"/>
</dbReference>
<keyword evidence="4" id="KW-0249">Electron transport</keyword>
<dbReference type="Pfam" id="PF13187">
    <property type="entry name" value="Fer4_9"/>
    <property type="match status" value="1"/>
</dbReference>
<dbReference type="AlphaFoldDB" id="A0A9X3XI60"/>
<dbReference type="InterPro" id="IPR051684">
    <property type="entry name" value="Electron_Trans/Redox"/>
</dbReference>
<keyword evidence="6" id="KW-0411">Iron-sulfur</keyword>
<evidence type="ECO:0000259" key="8">
    <source>
        <dbReference type="PROSITE" id="PS51379"/>
    </source>
</evidence>
<feature type="transmembrane region" description="Helical" evidence="7">
    <location>
        <begin position="113"/>
        <end position="133"/>
    </location>
</feature>
<dbReference type="EMBL" id="JAMRYU010000001">
    <property type="protein sequence ID" value="MDC4238781.1"/>
    <property type="molecule type" value="Genomic_DNA"/>
</dbReference>
<keyword evidence="5" id="KW-0408">Iron</keyword>
<keyword evidence="3" id="KW-0479">Metal-binding</keyword>
<evidence type="ECO:0000313" key="9">
    <source>
        <dbReference type="EMBL" id="MDC4238781.1"/>
    </source>
</evidence>
<accession>A0A9X3XI60</accession>
<evidence type="ECO:0000256" key="4">
    <source>
        <dbReference type="ARBA" id="ARBA00022982"/>
    </source>
</evidence>
<feature type="domain" description="4Fe-4S ferredoxin-type" evidence="8">
    <location>
        <begin position="159"/>
        <end position="188"/>
    </location>
</feature>
<gene>
    <name evidence="9" type="ORF">NE398_01165</name>
</gene>
<evidence type="ECO:0000256" key="1">
    <source>
        <dbReference type="ARBA" id="ARBA00022448"/>
    </source>
</evidence>
<dbReference type="Gene3D" id="3.30.70.20">
    <property type="match status" value="1"/>
</dbReference>
<dbReference type="Proteomes" id="UP001141183">
    <property type="component" value="Unassembled WGS sequence"/>
</dbReference>
<evidence type="ECO:0000256" key="5">
    <source>
        <dbReference type="ARBA" id="ARBA00023004"/>
    </source>
</evidence>
<evidence type="ECO:0000256" key="6">
    <source>
        <dbReference type="ARBA" id="ARBA00023014"/>
    </source>
</evidence>
<dbReference type="GO" id="GO:0051539">
    <property type="term" value="F:4 iron, 4 sulfur cluster binding"/>
    <property type="evidence" value="ECO:0007669"/>
    <property type="project" value="UniProtKB-KW"/>
</dbReference>
<evidence type="ECO:0000313" key="10">
    <source>
        <dbReference type="Proteomes" id="UP001141183"/>
    </source>
</evidence>
<dbReference type="InterPro" id="IPR017896">
    <property type="entry name" value="4Fe4S_Fe-S-bd"/>
</dbReference>
<name>A0A9X3XI60_9CLOT</name>
<dbReference type="RefSeq" id="WP_272469988.1">
    <property type="nucleotide sequence ID" value="NZ_JAMRYU010000001.1"/>
</dbReference>
<evidence type="ECO:0000256" key="7">
    <source>
        <dbReference type="SAM" id="Phobius"/>
    </source>
</evidence>
<evidence type="ECO:0000256" key="2">
    <source>
        <dbReference type="ARBA" id="ARBA00022485"/>
    </source>
</evidence>
<evidence type="ECO:0000256" key="3">
    <source>
        <dbReference type="ARBA" id="ARBA00022723"/>
    </source>
</evidence>
<feature type="domain" description="4Fe-4S ferredoxin-type" evidence="8">
    <location>
        <begin position="189"/>
        <end position="217"/>
    </location>
</feature>
<proteinExistence type="predicted"/>
<comment type="caution">
    <text evidence="9">The sequence shown here is derived from an EMBL/GenBank/DDBJ whole genome shotgun (WGS) entry which is preliminary data.</text>
</comment>
<sequence length="217" mass="24773">MSSLIKIWKKWSYVILITFLILGMFDFRIGLIASICMVAPIIVAIFRGRFWCGNLCPRGSFYDNVVSKFSNKKKVPKFIKSVYFRLVAIALMLTVFTTGMIKNWGNLYGMGFVIYRLIVITTIIGLILAPFYNERAWCNFCPMGSIAAFISKFRNKQNKNILLSINDACVSCKLCTKTCPMGINVHEYKSESITYYDCIQCGRCVNKCPKKSIGYKK</sequence>
<dbReference type="GO" id="GO:0046872">
    <property type="term" value="F:metal ion binding"/>
    <property type="evidence" value="ECO:0007669"/>
    <property type="project" value="UniProtKB-KW"/>
</dbReference>
<keyword evidence="7" id="KW-1133">Transmembrane helix</keyword>
<organism evidence="9 10">
    <name type="scientific">Clostridium tertium</name>
    <dbReference type="NCBI Taxonomy" id="1559"/>
    <lineage>
        <taxon>Bacteria</taxon>
        <taxon>Bacillati</taxon>
        <taxon>Bacillota</taxon>
        <taxon>Clostridia</taxon>
        <taxon>Eubacteriales</taxon>
        <taxon>Clostridiaceae</taxon>
        <taxon>Clostridium</taxon>
    </lineage>
</organism>
<reference evidence="9" key="1">
    <citation type="submission" date="2022-05" db="EMBL/GenBank/DDBJ databases">
        <title>Draft genome sequence of Clostridium tertium strain CP3 isolated from Peru.</title>
        <authorList>
            <person name="Hurtado R."/>
            <person name="Lima L."/>
            <person name="Sousa T."/>
            <person name="Jaiswal A.K."/>
            <person name="Tiwari S."/>
            <person name="Maturrano L."/>
            <person name="Brenig B."/>
            <person name="Azevedo V."/>
        </authorList>
    </citation>
    <scope>NUCLEOTIDE SEQUENCE</scope>
    <source>
        <strain evidence="9">CP3</strain>
    </source>
</reference>
<keyword evidence="1" id="KW-0813">Transport</keyword>
<protein>
    <submittedName>
        <fullName evidence="9">4Fe-4S binding protein</fullName>
    </submittedName>
</protein>
<dbReference type="PROSITE" id="PS00198">
    <property type="entry name" value="4FE4S_FER_1"/>
    <property type="match status" value="1"/>
</dbReference>
<dbReference type="SUPFAM" id="SSF54862">
    <property type="entry name" value="4Fe-4S ferredoxins"/>
    <property type="match status" value="1"/>
</dbReference>
<keyword evidence="10" id="KW-1185">Reference proteome</keyword>
<feature type="transmembrane region" description="Helical" evidence="7">
    <location>
        <begin position="31"/>
        <end position="50"/>
    </location>
</feature>
<dbReference type="PANTHER" id="PTHR30176:SF3">
    <property type="entry name" value="FERREDOXIN-TYPE PROTEIN NAPH"/>
    <property type="match status" value="1"/>
</dbReference>
<dbReference type="Pfam" id="PF12801">
    <property type="entry name" value="Fer4_5"/>
    <property type="match status" value="2"/>
</dbReference>
<feature type="transmembrane region" description="Helical" evidence="7">
    <location>
        <begin position="82"/>
        <end position="101"/>
    </location>
</feature>
<dbReference type="PANTHER" id="PTHR30176">
    <property type="entry name" value="FERREDOXIN-TYPE PROTEIN NAPH"/>
    <property type="match status" value="1"/>
</dbReference>
<feature type="transmembrane region" description="Helical" evidence="7">
    <location>
        <begin position="7"/>
        <end position="25"/>
    </location>
</feature>
<dbReference type="PROSITE" id="PS51379">
    <property type="entry name" value="4FE4S_FER_2"/>
    <property type="match status" value="2"/>
</dbReference>